<comment type="subunit">
    <text evidence="6">Part of the 30S ribosomal subunit. Contacts proteins S9 and S11.</text>
</comment>
<keyword evidence="6" id="KW-0820">tRNA-binding</keyword>
<keyword evidence="5 6" id="KW-0687">Ribonucleoprotein</keyword>
<keyword evidence="2 6" id="KW-0699">rRNA-binding</keyword>
<evidence type="ECO:0000256" key="7">
    <source>
        <dbReference type="SAM" id="Phobius"/>
    </source>
</evidence>
<organism evidence="9 10">
    <name type="scientific">Candidatus Gottesmanbacteria bacterium GW2011_GWB1_43_11</name>
    <dbReference type="NCBI Taxonomy" id="1618446"/>
    <lineage>
        <taxon>Bacteria</taxon>
        <taxon>Candidatus Gottesmaniibacteriota</taxon>
    </lineage>
</organism>
<comment type="function">
    <text evidence="6">One of the primary rRNA binding proteins, it binds directly to 16S rRNA where it nucleates assembly of the head domain of the 30S subunit. Is located at the subunit interface close to the decoding center, probably blocks exit of the E-site tRNA.</text>
</comment>
<evidence type="ECO:0000313" key="10">
    <source>
        <dbReference type="Proteomes" id="UP000034050"/>
    </source>
</evidence>
<dbReference type="AlphaFoldDB" id="A0A0G1CMX0"/>
<dbReference type="EMBL" id="LCFD01000006">
    <property type="protein sequence ID" value="KKS86884.1"/>
    <property type="molecule type" value="Genomic_DNA"/>
</dbReference>
<proteinExistence type="inferred from homology"/>
<keyword evidence="7" id="KW-1133">Transmembrane helix</keyword>
<dbReference type="STRING" id="1618446.UV61_C0006G0085"/>
<dbReference type="InterPro" id="IPR023798">
    <property type="entry name" value="Ribosomal_uS7_dom"/>
</dbReference>
<dbReference type="GO" id="GO:0003735">
    <property type="term" value="F:structural constituent of ribosome"/>
    <property type="evidence" value="ECO:0007669"/>
    <property type="project" value="InterPro"/>
</dbReference>
<sequence length="199" mass="22601">MARTARIIRKRQVEPEPIYNSRLVAKFINQVMRGGKKTAAAAQVYQALTLLKDQGLEPLKTFEQALNTVGPKMEVRPRRVGGASYQIPMEVRGDRRMSLAIRWMITAARKRSNKDFHTFGQKLAAEITDILKNQGEAVRKRDTIHRMADANRANSKGKSSSQNSKLITFHFLLVILTFDFCILNFFIYGSTTISCHKKS</sequence>
<evidence type="ECO:0000259" key="8">
    <source>
        <dbReference type="Pfam" id="PF00177"/>
    </source>
</evidence>
<evidence type="ECO:0000256" key="3">
    <source>
        <dbReference type="ARBA" id="ARBA00022884"/>
    </source>
</evidence>
<dbReference type="Pfam" id="PF00177">
    <property type="entry name" value="Ribosomal_S7"/>
    <property type="match status" value="1"/>
</dbReference>
<gene>
    <name evidence="6" type="primary">rpsG</name>
    <name evidence="9" type="ORF">UV61_C0006G0085</name>
</gene>
<evidence type="ECO:0000256" key="5">
    <source>
        <dbReference type="ARBA" id="ARBA00023274"/>
    </source>
</evidence>
<dbReference type="GO" id="GO:0019843">
    <property type="term" value="F:rRNA binding"/>
    <property type="evidence" value="ECO:0007669"/>
    <property type="project" value="UniProtKB-UniRule"/>
</dbReference>
<evidence type="ECO:0000313" key="9">
    <source>
        <dbReference type="EMBL" id="KKS86884.1"/>
    </source>
</evidence>
<feature type="domain" description="Small ribosomal subunit protein uS7" evidence="8">
    <location>
        <begin position="6"/>
        <end position="152"/>
    </location>
</feature>
<evidence type="ECO:0000256" key="1">
    <source>
        <dbReference type="ARBA" id="ARBA00007151"/>
    </source>
</evidence>
<protein>
    <recommendedName>
        <fullName evidence="6">Small ribosomal subunit protein uS7</fullName>
    </recommendedName>
</protein>
<accession>A0A0G1CMX0</accession>
<comment type="caution">
    <text evidence="9">The sequence shown here is derived from an EMBL/GenBank/DDBJ whole genome shotgun (WGS) entry which is preliminary data.</text>
</comment>
<dbReference type="SUPFAM" id="SSF47973">
    <property type="entry name" value="Ribosomal protein S7"/>
    <property type="match status" value="1"/>
</dbReference>
<dbReference type="InterPro" id="IPR000235">
    <property type="entry name" value="Ribosomal_uS7"/>
</dbReference>
<reference evidence="9 10" key="1">
    <citation type="journal article" date="2015" name="Nature">
        <title>rRNA introns, odd ribosomes, and small enigmatic genomes across a large radiation of phyla.</title>
        <authorList>
            <person name="Brown C.T."/>
            <person name="Hug L.A."/>
            <person name="Thomas B.C."/>
            <person name="Sharon I."/>
            <person name="Castelle C.J."/>
            <person name="Singh A."/>
            <person name="Wilkins M.J."/>
            <person name="Williams K.H."/>
            <person name="Banfield J.F."/>
        </authorList>
    </citation>
    <scope>NUCLEOTIDE SEQUENCE [LARGE SCALE GENOMIC DNA]</scope>
</reference>
<evidence type="ECO:0000256" key="4">
    <source>
        <dbReference type="ARBA" id="ARBA00022980"/>
    </source>
</evidence>
<evidence type="ECO:0000256" key="6">
    <source>
        <dbReference type="HAMAP-Rule" id="MF_00480"/>
    </source>
</evidence>
<dbReference type="GO" id="GO:0006412">
    <property type="term" value="P:translation"/>
    <property type="evidence" value="ECO:0007669"/>
    <property type="project" value="UniProtKB-UniRule"/>
</dbReference>
<dbReference type="NCBIfam" id="TIGR01029">
    <property type="entry name" value="rpsG_bact"/>
    <property type="match status" value="1"/>
</dbReference>
<dbReference type="PATRIC" id="fig|1618446.3.peg.746"/>
<dbReference type="InterPro" id="IPR036823">
    <property type="entry name" value="Ribosomal_uS7_dom_sf"/>
</dbReference>
<evidence type="ECO:0000256" key="2">
    <source>
        <dbReference type="ARBA" id="ARBA00022730"/>
    </source>
</evidence>
<dbReference type="HAMAP" id="MF_00480_B">
    <property type="entry name" value="Ribosomal_uS7_B"/>
    <property type="match status" value="1"/>
</dbReference>
<dbReference type="PANTHER" id="PTHR11205">
    <property type="entry name" value="RIBOSOMAL PROTEIN S7"/>
    <property type="match status" value="1"/>
</dbReference>
<dbReference type="CDD" id="cd14869">
    <property type="entry name" value="uS7_Bacteria"/>
    <property type="match status" value="1"/>
</dbReference>
<comment type="similarity">
    <text evidence="1 6">Belongs to the universal ribosomal protein uS7 family.</text>
</comment>
<name>A0A0G1CMX0_9BACT</name>
<keyword evidence="7" id="KW-0472">Membrane</keyword>
<keyword evidence="3 6" id="KW-0694">RNA-binding</keyword>
<dbReference type="Proteomes" id="UP000034050">
    <property type="component" value="Unassembled WGS sequence"/>
</dbReference>
<keyword evidence="7" id="KW-0812">Transmembrane</keyword>
<dbReference type="GO" id="GO:0015935">
    <property type="term" value="C:small ribosomal subunit"/>
    <property type="evidence" value="ECO:0007669"/>
    <property type="project" value="InterPro"/>
</dbReference>
<feature type="transmembrane region" description="Helical" evidence="7">
    <location>
        <begin position="166"/>
        <end position="188"/>
    </location>
</feature>
<keyword evidence="4 6" id="KW-0689">Ribosomal protein</keyword>
<dbReference type="GO" id="GO:0000049">
    <property type="term" value="F:tRNA binding"/>
    <property type="evidence" value="ECO:0007669"/>
    <property type="project" value="UniProtKB-UniRule"/>
</dbReference>
<dbReference type="InterPro" id="IPR005717">
    <property type="entry name" value="Ribosomal_uS7_bac/org-type"/>
</dbReference>
<dbReference type="Gene3D" id="1.10.455.10">
    <property type="entry name" value="Ribosomal protein S7 domain"/>
    <property type="match status" value="1"/>
</dbReference>